<dbReference type="Proteomes" id="UP000316330">
    <property type="component" value="Unassembled WGS sequence"/>
</dbReference>
<dbReference type="SUPFAM" id="SSF52540">
    <property type="entry name" value="P-loop containing nucleoside triphosphate hydrolases"/>
    <property type="match status" value="1"/>
</dbReference>
<dbReference type="AlphaFoldDB" id="A0A559JBB0"/>
<dbReference type="InterPro" id="IPR027417">
    <property type="entry name" value="P-loop_NTPase"/>
</dbReference>
<dbReference type="InterPro" id="IPR017911">
    <property type="entry name" value="MacB-like_ATP-bd"/>
</dbReference>
<keyword evidence="3 5" id="KW-0067">ATP-binding</keyword>
<dbReference type="GO" id="GO:0022857">
    <property type="term" value="F:transmembrane transporter activity"/>
    <property type="evidence" value="ECO:0007669"/>
    <property type="project" value="TreeGrafter"/>
</dbReference>
<dbReference type="InterPro" id="IPR003439">
    <property type="entry name" value="ABC_transporter-like_ATP-bd"/>
</dbReference>
<keyword evidence="2" id="KW-0547">Nucleotide-binding</keyword>
<evidence type="ECO:0000259" key="4">
    <source>
        <dbReference type="PROSITE" id="PS50893"/>
    </source>
</evidence>
<keyword evidence="1" id="KW-0813">Transport</keyword>
<sequence>MLEIDRLVKSYSQQGGEPLRVLSIRRFAMAAGERTALTGPSGSGKSTLLHLIAGILRSTEGTIRLLGKTLEDTGEAELDRFRAAHIGYVFQSFNLLPGFTALENVLVAMRFGSNLSRSDRKGRAIELLNKVGLGNRLHHRPSQLSQGEQQRVSIARALANRPSLVLADEPTASLDLANAMRVFELLTNACEEAGAALLLCTHDLELAGRMERQVQMRELSEGGD</sequence>
<dbReference type="PANTHER" id="PTHR24220:SF659">
    <property type="entry name" value="TRANSPORTER, PUTATIVE-RELATED"/>
    <property type="match status" value="1"/>
</dbReference>
<dbReference type="EMBL" id="VNJJ01000013">
    <property type="protein sequence ID" value="TVX97168.1"/>
    <property type="molecule type" value="Genomic_DNA"/>
</dbReference>
<dbReference type="Pfam" id="PF00005">
    <property type="entry name" value="ABC_tran"/>
    <property type="match status" value="1"/>
</dbReference>
<name>A0A559JBB0_9BACL</name>
<dbReference type="GO" id="GO:0016887">
    <property type="term" value="F:ATP hydrolysis activity"/>
    <property type="evidence" value="ECO:0007669"/>
    <property type="project" value="InterPro"/>
</dbReference>
<dbReference type="SMART" id="SM00382">
    <property type="entry name" value="AAA"/>
    <property type="match status" value="1"/>
</dbReference>
<accession>A0A559JBB0</accession>
<dbReference type="Gene3D" id="3.40.50.300">
    <property type="entry name" value="P-loop containing nucleotide triphosphate hydrolases"/>
    <property type="match status" value="1"/>
</dbReference>
<dbReference type="PANTHER" id="PTHR24220">
    <property type="entry name" value="IMPORT ATP-BINDING PROTEIN"/>
    <property type="match status" value="1"/>
</dbReference>
<dbReference type="GO" id="GO:0005886">
    <property type="term" value="C:plasma membrane"/>
    <property type="evidence" value="ECO:0007669"/>
    <property type="project" value="TreeGrafter"/>
</dbReference>
<evidence type="ECO:0000256" key="2">
    <source>
        <dbReference type="ARBA" id="ARBA00022741"/>
    </source>
</evidence>
<keyword evidence="6" id="KW-1185">Reference proteome</keyword>
<evidence type="ECO:0000313" key="6">
    <source>
        <dbReference type="Proteomes" id="UP000316330"/>
    </source>
</evidence>
<dbReference type="PROSITE" id="PS50893">
    <property type="entry name" value="ABC_TRANSPORTER_2"/>
    <property type="match status" value="1"/>
</dbReference>
<gene>
    <name evidence="5" type="ORF">FPZ45_19355</name>
</gene>
<dbReference type="OrthoDB" id="9791546at2"/>
<dbReference type="CDD" id="cd03255">
    <property type="entry name" value="ABC_MJ0796_LolCDE_FtsE"/>
    <property type="match status" value="1"/>
</dbReference>
<reference evidence="5 6" key="1">
    <citation type="submission" date="2019-07" db="EMBL/GenBank/DDBJ databases">
        <authorList>
            <person name="Kim J."/>
        </authorList>
    </citation>
    <scope>NUCLEOTIDE SEQUENCE [LARGE SCALE GENOMIC DNA]</scope>
    <source>
        <strain evidence="5 6">G13</strain>
    </source>
</reference>
<evidence type="ECO:0000313" key="5">
    <source>
        <dbReference type="EMBL" id="TVX97168.1"/>
    </source>
</evidence>
<dbReference type="InterPro" id="IPR017871">
    <property type="entry name" value="ABC_transporter-like_CS"/>
</dbReference>
<dbReference type="InterPro" id="IPR003593">
    <property type="entry name" value="AAA+_ATPase"/>
</dbReference>
<dbReference type="InterPro" id="IPR015854">
    <property type="entry name" value="ABC_transpr_LolD-like"/>
</dbReference>
<comment type="caution">
    <text evidence="5">The sequence shown here is derived from an EMBL/GenBank/DDBJ whole genome shotgun (WGS) entry which is preliminary data.</text>
</comment>
<organism evidence="5 6">
    <name type="scientific">Cohnella terricola</name>
    <dbReference type="NCBI Taxonomy" id="1289167"/>
    <lineage>
        <taxon>Bacteria</taxon>
        <taxon>Bacillati</taxon>
        <taxon>Bacillota</taxon>
        <taxon>Bacilli</taxon>
        <taxon>Bacillales</taxon>
        <taxon>Paenibacillaceae</taxon>
        <taxon>Cohnella</taxon>
    </lineage>
</organism>
<dbReference type="GO" id="GO:0005524">
    <property type="term" value="F:ATP binding"/>
    <property type="evidence" value="ECO:0007669"/>
    <property type="project" value="UniProtKB-KW"/>
</dbReference>
<feature type="domain" description="ABC transporter" evidence="4">
    <location>
        <begin position="2"/>
        <end position="219"/>
    </location>
</feature>
<protein>
    <submittedName>
        <fullName evidence="5">ABC transporter ATP-binding protein</fullName>
    </submittedName>
</protein>
<dbReference type="PROSITE" id="PS00211">
    <property type="entry name" value="ABC_TRANSPORTER_1"/>
    <property type="match status" value="1"/>
</dbReference>
<evidence type="ECO:0000256" key="1">
    <source>
        <dbReference type="ARBA" id="ARBA00022448"/>
    </source>
</evidence>
<evidence type="ECO:0000256" key="3">
    <source>
        <dbReference type="ARBA" id="ARBA00022840"/>
    </source>
</evidence>
<proteinExistence type="predicted"/>